<feature type="compositionally biased region" description="Low complexity" evidence="3">
    <location>
        <begin position="114"/>
        <end position="128"/>
    </location>
</feature>
<feature type="domain" description="HTH La-type RNA-binding" evidence="4">
    <location>
        <begin position="1280"/>
        <end position="1369"/>
    </location>
</feature>
<feature type="compositionally biased region" description="Polar residues" evidence="3">
    <location>
        <begin position="1145"/>
        <end position="1157"/>
    </location>
</feature>
<dbReference type="Pfam" id="PF05383">
    <property type="entry name" value="La"/>
    <property type="match status" value="1"/>
</dbReference>
<evidence type="ECO:0000259" key="4">
    <source>
        <dbReference type="PROSITE" id="PS50961"/>
    </source>
</evidence>
<feature type="compositionally biased region" description="Low complexity" evidence="3">
    <location>
        <begin position="238"/>
        <end position="254"/>
    </location>
</feature>
<proteinExistence type="predicted"/>
<name>A0AAN6GJ15_9BASI</name>
<feature type="compositionally biased region" description="Low complexity" evidence="3">
    <location>
        <begin position="1208"/>
        <end position="1226"/>
    </location>
</feature>
<dbReference type="InterPro" id="IPR006630">
    <property type="entry name" value="La_HTH"/>
</dbReference>
<keyword evidence="6" id="KW-1185">Reference proteome</keyword>
<dbReference type="GO" id="GO:0003723">
    <property type="term" value="F:RNA binding"/>
    <property type="evidence" value="ECO:0007669"/>
    <property type="project" value="UniProtKB-UniRule"/>
</dbReference>
<dbReference type="SUPFAM" id="SSF46785">
    <property type="entry name" value="Winged helix' DNA-binding domain"/>
    <property type="match status" value="1"/>
</dbReference>
<feature type="compositionally biased region" description="Basic and acidic residues" evidence="3">
    <location>
        <begin position="469"/>
        <end position="486"/>
    </location>
</feature>
<evidence type="ECO:0000313" key="6">
    <source>
        <dbReference type="Proteomes" id="UP001176521"/>
    </source>
</evidence>
<feature type="compositionally biased region" description="Low complexity" evidence="3">
    <location>
        <begin position="299"/>
        <end position="319"/>
    </location>
</feature>
<feature type="compositionally biased region" description="Basic and acidic residues" evidence="3">
    <location>
        <begin position="272"/>
        <end position="285"/>
    </location>
</feature>
<feature type="compositionally biased region" description="Polar residues" evidence="3">
    <location>
        <begin position="361"/>
        <end position="394"/>
    </location>
</feature>
<feature type="region of interest" description="Disordered" evidence="3">
    <location>
        <begin position="1111"/>
        <end position="1159"/>
    </location>
</feature>
<dbReference type="Proteomes" id="UP001176521">
    <property type="component" value="Unassembled WGS sequence"/>
</dbReference>
<keyword evidence="1 2" id="KW-0694">RNA-binding</keyword>
<feature type="compositionally biased region" description="Polar residues" evidence="3">
    <location>
        <begin position="533"/>
        <end position="546"/>
    </location>
</feature>
<dbReference type="EMBL" id="JAPDMQ010000072">
    <property type="protein sequence ID" value="KAK0536700.1"/>
    <property type="molecule type" value="Genomic_DNA"/>
</dbReference>
<feature type="compositionally biased region" description="Low complexity" evidence="3">
    <location>
        <begin position="958"/>
        <end position="976"/>
    </location>
</feature>
<feature type="compositionally biased region" description="Low complexity" evidence="3">
    <location>
        <begin position="42"/>
        <end position="77"/>
    </location>
</feature>
<feature type="compositionally biased region" description="Low complexity" evidence="3">
    <location>
        <begin position="186"/>
        <end position="221"/>
    </location>
</feature>
<feature type="compositionally biased region" description="Polar residues" evidence="3">
    <location>
        <begin position="862"/>
        <end position="871"/>
    </location>
</feature>
<feature type="compositionally biased region" description="Polar residues" evidence="3">
    <location>
        <begin position="426"/>
        <end position="437"/>
    </location>
</feature>
<comment type="caution">
    <text evidence="5">The sequence shown here is derived from an EMBL/GenBank/DDBJ whole genome shotgun (WGS) entry which is preliminary data.</text>
</comment>
<feature type="compositionally biased region" description="Basic residues" evidence="3">
    <location>
        <begin position="758"/>
        <end position="771"/>
    </location>
</feature>
<accession>A0AAN6GJ15</accession>
<protein>
    <recommendedName>
        <fullName evidence="4">HTH La-type RNA-binding domain-containing protein</fullName>
    </recommendedName>
</protein>
<feature type="region of interest" description="Disordered" evidence="3">
    <location>
        <begin position="726"/>
        <end position="811"/>
    </location>
</feature>
<feature type="compositionally biased region" description="Polar residues" evidence="3">
    <location>
        <begin position="129"/>
        <end position="139"/>
    </location>
</feature>
<feature type="compositionally biased region" description="Polar residues" evidence="3">
    <location>
        <begin position="84"/>
        <end position="110"/>
    </location>
</feature>
<dbReference type="InterPro" id="IPR036388">
    <property type="entry name" value="WH-like_DNA-bd_sf"/>
</dbReference>
<dbReference type="Gene3D" id="1.10.10.10">
    <property type="entry name" value="Winged helix-like DNA-binding domain superfamily/Winged helix DNA-binding domain"/>
    <property type="match status" value="1"/>
</dbReference>
<feature type="compositionally biased region" description="Low complexity" evidence="3">
    <location>
        <begin position="153"/>
        <end position="176"/>
    </location>
</feature>
<dbReference type="CDD" id="cd07323">
    <property type="entry name" value="LAM"/>
    <property type="match status" value="1"/>
</dbReference>
<organism evidence="5 6">
    <name type="scientific">Tilletia horrida</name>
    <dbReference type="NCBI Taxonomy" id="155126"/>
    <lineage>
        <taxon>Eukaryota</taxon>
        <taxon>Fungi</taxon>
        <taxon>Dikarya</taxon>
        <taxon>Basidiomycota</taxon>
        <taxon>Ustilaginomycotina</taxon>
        <taxon>Exobasidiomycetes</taxon>
        <taxon>Tilletiales</taxon>
        <taxon>Tilletiaceae</taxon>
        <taxon>Tilletia</taxon>
    </lineage>
</organism>
<feature type="region of interest" description="Disordered" evidence="3">
    <location>
        <begin position="1"/>
        <end position="221"/>
    </location>
</feature>
<evidence type="ECO:0000313" key="5">
    <source>
        <dbReference type="EMBL" id="KAK0536700.1"/>
    </source>
</evidence>
<dbReference type="PROSITE" id="PS50961">
    <property type="entry name" value="HTH_LA"/>
    <property type="match status" value="1"/>
</dbReference>
<feature type="region of interest" description="Disordered" evidence="3">
    <location>
        <begin position="272"/>
        <end position="496"/>
    </location>
</feature>
<feature type="compositionally biased region" description="Basic and acidic residues" evidence="3">
    <location>
        <begin position="692"/>
        <end position="702"/>
    </location>
</feature>
<feature type="region of interest" description="Disordered" evidence="3">
    <location>
        <begin position="677"/>
        <end position="702"/>
    </location>
</feature>
<feature type="region of interest" description="Disordered" evidence="3">
    <location>
        <begin position="1204"/>
        <end position="1240"/>
    </location>
</feature>
<gene>
    <name evidence="5" type="ORF">OC842_001884</name>
</gene>
<feature type="compositionally biased region" description="Low complexity" evidence="3">
    <location>
        <begin position="338"/>
        <end position="360"/>
    </location>
</feature>
<reference evidence="5" key="1">
    <citation type="journal article" date="2023" name="PhytoFront">
        <title>Draft Genome Resources of Seven Strains of Tilletia horrida, Causal Agent of Kernel Smut of Rice.</title>
        <authorList>
            <person name="Khanal S."/>
            <person name="Antony Babu S."/>
            <person name="Zhou X.G."/>
        </authorList>
    </citation>
    <scope>NUCLEOTIDE SEQUENCE</scope>
    <source>
        <strain evidence="5">TX3</strain>
    </source>
</reference>
<feature type="region of interest" description="Disordered" evidence="3">
    <location>
        <begin position="1389"/>
        <end position="1410"/>
    </location>
</feature>
<feature type="compositionally biased region" description="Gly residues" evidence="3">
    <location>
        <begin position="1125"/>
        <end position="1140"/>
    </location>
</feature>
<evidence type="ECO:0000256" key="1">
    <source>
        <dbReference type="ARBA" id="ARBA00022884"/>
    </source>
</evidence>
<sequence length="1428" mass="143498">MSVWANAAGKPQLTYAERLRRATQANPSAQSSSPSIPPSSPSPSLSASHSVVSSSNTAPFATASSAGAPSATSKPSTLIGANVSPKQTLVTSPMVPSSTKSAAVSPQTVTKELPASASRPGAPASTGSVHTGTALTGSEQRPVAPSRHEAGRGSISGASLSGVSSSPLSSHAVTASTSVNGDDAASTTHSINTESSSSAAPSTSTAPTSVNSPSVAASSMLSSSSSLANLAAISAASSVAAAAASTPANNATAPSGPPVNVWEVRKKAMLEKQKLQEEAQRKSREQAQLQAKQTKDTAKTAAAGGTAAASAVTTAQSGSSDAKGADRKQSSSGGLGKGASPSAPASVAGSRSVSASTAVSTNERGSKSGQTHAQAARGTTSQSANNRTSASTTAGAHARTGRHQPSSSTASAASISGLSSTAATSKQGRGSGAQQPGASEHGGDQSSTGDNRRPSASSAVANASIQKGGAKDAEKQTVSEKRRASEARSVASSAAHRNVTELSAASVGVDDSVDSRRIAAGDSGLDDLHHSSRSSNVDSTVATTPPSHLGETESAGSPSLHDTSSSTLNGAAMPFYSPLMGAHVGHRHMVYGHPHQHGAHHPYAADLGPIPLAPLPPPMSMSVASVTGTATPASSTSAGIMRSPPQPSADYDNTWLERIHMLNGGQNMPVYGPLTLASSKKRAEQDAEEEDNASKADESVNGKDDVAVAKASGVAHDTAAIALEKNASSSGKADDGAPTEQVASALNGPMLYPDTRSRARRRSSTGHKGRKAGALAALATAPESAAAKEKGSGGAVNASQGGDDLEGDHEAPDAAALPSIEDTEQKPSQLDAHGTPSDAALASVGGVAADKAPAFAAGITGAHSQKGSISNGPAGKGEGVVRSKNVTTGKKGKGPALQPAHGGSNVMESRFSAGAEASRTTIGTGEAEGKAAEGSGLQTTGGRKGPPSKPLDTQVTRALGAEGSGSSLSPRPAHLPATPPPSLAMPPLTSPGVNSPARGQSPFNSISGRSGHARMANGATHSNHSSYDYPPNGLNGLHLGMGASYNPAVAMAASMWNGSPSSPHPYYRPHRINKDGSFSPTRAVDYAPVGMGGGYYGGMMHDGQGHAGGSGYGGRGMGGKRGRGGRGGWRGGGAGSGPGGRNRDYSSSSTAAGQQHASVDHAHMQAVNGGYDPRYASAMGQVPHVYYVPYPVPVPYAAPSSRAESVDASTTTEGGAGATAAGTGSEQASDAGVPATPSAASTEASSIPAAGYLQWQQGMGMAYPYYNAMPFMANGMMPNAVPPDPIRAQALSQLDFYFSPRNLEGDFFLRQRMDSHGWVPIPVVAAFKKVRQITADVNVIRDAMQYSQNLEVDVDNWRVRKRYGWEEYVLPAEQQVAALSHEQAVGRGGGKAEAHLAGHASGADDVGGSELHKLNGEEMATEAASGAH</sequence>
<feature type="region of interest" description="Disordered" evidence="3">
    <location>
        <begin position="238"/>
        <end position="260"/>
    </location>
</feature>
<feature type="region of interest" description="Disordered" evidence="3">
    <location>
        <begin position="521"/>
        <end position="566"/>
    </location>
</feature>
<evidence type="ECO:0000256" key="3">
    <source>
        <dbReference type="SAM" id="MobiDB-lite"/>
    </source>
</evidence>
<feature type="compositionally biased region" description="Polar residues" evidence="3">
    <location>
        <begin position="444"/>
        <end position="465"/>
    </location>
</feature>
<feature type="region of interest" description="Disordered" evidence="3">
    <location>
        <begin position="861"/>
        <end position="1027"/>
    </location>
</feature>
<feature type="compositionally biased region" description="Low complexity" evidence="3">
    <location>
        <begin position="772"/>
        <end position="785"/>
    </location>
</feature>
<dbReference type="SMART" id="SM00715">
    <property type="entry name" value="LA"/>
    <property type="match status" value="1"/>
</dbReference>
<dbReference type="InterPro" id="IPR036390">
    <property type="entry name" value="WH_DNA-bd_sf"/>
</dbReference>
<feature type="compositionally biased region" description="Low complexity" evidence="3">
    <location>
        <begin position="406"/>
        <end position="425"/>
    </location>
</feature>
<feature type="compositionally biased region" description="Polar residues" evidence="3">
    <location>
        <begin position="554"/>
        <end position="566"/>
    </location>
</feature>
<feature type="compositionally biased region" description="Polar residues" evidence="3">
    <location>
        <begin position="997"/>
        <end position="1008"/>
    </location>
</feature>
<evidence type="ECO:0000256" key="2">
    <source>
        <dbReference type="PROSITE-ProRule" id="PRU00332"/>
    </source>
</evidence>